<sequence length="380" mass="44436">MRILLVGEFSRLHNSLKEGLLVLGHEVVLVNSGDGFKNYPADFSNRALLCESKLGNIPRQIIYRVTKFDISYLERGIRFYFHLRKLKNFDVVQLINEAPIQTTRKFEFFLLKKLINQNSKTFLLSCGVDFITLNHMLQKKERYSIMNPYFEDTANTKVQYWHMFEFISENHKKIHTFLYQNISGVIASDLDYVNPLKENPKFIGMIPNPINTTKIEYKEPQILNKINIFLGINSSSFYKKGVHFFEKALKIIEEKYNNKVNIQITTNIPYKQYISIYNDCHILLDQVYGYDQGYNALEAMAKGKVVFTGADKEFLEYYNLSEDEVAINALPDVDYLVEKLSYLIENPSKLIEIGQKASQFVKREHDYIKIAATYLNKWNI</sequence>
<reference evidence="3" key="1">
    <citation type="journal article" date="2019" name="Int. J. Syst. Evol. Microbiol.">
        <title>The Global Catalogue of Microorganisms (GCM) 10K type strain sequencing project: providing services to taxonomists for standard genome sequencing and annotation.</title>
        <authorList>
            <consortium name="The Broad Institute Genomics Platform"/>
            <consortium name="The Broad Institute Genome Sequencing Center for Infectious Disease"/>
            <person name="Wu L."/>
            <person name="Ma J."/>
        </authorList>
    </citation>
    <scope>NUCLEOTIDE SEQUENCE [LARGE SCALE GENOMIC DNA]</scope>
    <source>
        <strain evidence="3">CCUG 50349</strain>
    </source>
</reference>
<evidence type="ECO:0000259" key="1">
    <source>
        <dbReference type="Pfam" id="PF13524"/>
    </source>
</evidence>
<dbReference type="Pfam" id="PF13524">
    <property type="entry name" value="Glyco_trans_1_2"/>
    <property type="match status" value="1"/>
</dbReference>
<dbReference type="Gene3D" id="3.40.50.2000">
    <property type="entry name" value="Glycogen Phosphorylase B"/>
    <property type="match status" value="1"/>
</dbReference>
<proteinExistence type="predicted"/>
<dbReference type="SUPFAM" id="SSF53756">
    <property type="entry name" value="UDP-Glycosyltransferase/glycogen phosphorylase"/>
    <property type="match status" value="1"/>
</dbReference>
<dbReference type="RefSeq" id="WP_379739817.1">
    <property type="nucleotide sequence ID" value="NZ_JBHSGW010000004.1"/>
</dbReference>
<keyword evidence="3" id="KW-1185">Reference proteome</keyword>
<organism evidence="2 3">
    <name type="scientific">Flavobacterium ponti</name>
    <dbReference type="NCBI Taxonomy" id="665133"/>
    <lineage>
        <taxon>Bacteria</taxon>
        <taxon>Pseudomonadati</taxon>
        <taxon>Bacteroidota</taxon>
        <taxon>Flavobacteriia</taxon>
        <taxon>Flavobacteriales</taxon>
        <taxon>Flavobacteriaceae</taxon>
        <taxon>Flavobacterium</taxon>
    </lineage>
</organism>
<evidence type="ECO:0000313" key="3">
    <source>
        <dbReference type="Proteomes" id="UP001595885"/>
    </source>
</evidence>
<feature type="domain" description="Spore protein YkvP/CgeB glycosyl transferase-like" evidence="1">
    <location>
        <begin position="253"/>
        <end position="375"/>
    </location>
</feature>
<comment type="caution">
    <text evidence="2">The sequence shown here is derived from an EMBL/GenBank/DDBJ whole genome shotgun (WGS) entry which is preliminary data.</text>
</comment>
<dbReference type="EMBL" id="JBHSGW010000004">
    <property type="protein sequence ID" value="MFC4739766.1"/>
    <property type="molecule type" value="Genomic_DNA"/>
</dbReference>
<dbReference type="InterPro" id="IPR055259">
    <property type="entry name" value="YkvP/CgeB_Glyco_trans-like"/>
</dbReference>
<name>A0ABV9P517_9FLAO</name>
<gene>
    <name evidence="2" type="ORF">ACFO3U_07130</name>
</gene>
<accession>A0ABV9P517</accession>
<protein>
    <submittedName>
        <fullName evidence="2">Glycosyltransferase</fullName>
    </submittedName>
</protein>
<evidence type="ECO:0000313" key="2">
    <source>
        <dbReference type="EMBL" id="MFC4739766.1"/>
    </source>
</evidence>
<dbReference type="Proteomes" id="UP001595885">
    <property type="component" value="Unassembled WGS sequence"/>
</dbReference>